<feature type="region of interest" description="Disordered" evidence="4">
    <location>
        <begin position="1"/>
        <end position="32"/>
    </location>
</feature>
<dbReference type="InterPro" id="IPR036770">
    <property type="entry name" value="Ankyrin_rpt-contain_sf"/>
</dbReference>
<gene>
    <name evidence="5" type="ORF">D5R81_01845</name>
</gene>
<dbReference type="Gene3D" id="1.25.40.20">
    <property type="entry name" value="Ankyrin repeat-containing domain"/>
    <property type="match status" value="1"/>
</dbReference>
<evidence type="ECO:0000256" key="2">
    <source>
        <dbReference type="ARBA" id="ARBA00023043"/>
    </source>
</evidence>
<name>A0A3A6TSS6_9GAMM</name>
<dbReference type="PANTHER" id="PTHR24193:SF121">
    <property type="entry name" value="ADA2A-CONTAINING COMPLEX COMPONENT 3, ISOFORM D"/>
    <property type="match status" value="1"/>
</dbReference>
<evidence type="ECO:0000256" key="3">
    <source>
        <dbReference type="PROSITE-ProRule" id="PRU00023"/>
    </source>
</evidence>
<dbReference type="GO" id="GO:0000976">
    <property type="term" value="F:transcription cis-regulatory region binding"/>
    <property type="evidence" value="ECO:0007669"/>
    <property type="project" value="TreeGrafter"/>
</dbReference>
<dbReference type="Pfam" id="PF12796">
    <property type="entry name" value="Ank_2"/>
    <property type="match status" value="3"/>
</dbReference>
<dbReference type="PANTHER" id="PTHR24193">
    <property type="entry name" value="ANKYRIN REPEAT PROTEIN"/>
    <property type="match status" value="1"/>
</dbReference>
<protein>
    <submittedName>
        <fullName evidence="5">Ankyrin repeat domain-containing protein</fullName>
    </submittedName>
</protein>
<proteinExistence type="predicted"/>
<dbReference type="PROSITE" id="PS50088">
    <property type="entry name" value="ANK_REPEAT"/>
    <property type="match status" value="2"/>
</dbReference>
<accession>A0A3A6TSS6</accession>
<keyword evidence="6" id="KW-1185">Reference proteome</keyword>
<reference evidence="5 6" key="1">
    <citation type="submission" date="2018-09" db="EMBL/GenBank/DDBJ databases">
        <title>Phylogeny of the Shewanellaceae, and recommendation for two new genera, Pseudoshewanella and Parashewanella.</title>
        <authorList>
            <person name="Wang G."/>
        </authorList>
    </citation>
    <scope>NUCLEOTIDE SEQUENCE [LARGE SCALE GENOMIC DNA]</scope>
    <source>
        <strain evidence="5 6">KCTC 22492</strain>
    </source>
</reference>
<dbReference type="Proteomes" id="UP000273022">
    <property type="component" value="Unassembled WGS sequence"/>
</dbReference>
<sequence>MSVNGSPQSTRKNSTDYELSLMSSDRTQSSQNLDNELESCILAMDGIATTATKDLQHLRIEWEKFIGALKLEVTTGSQSSLHELYRSQLFEIGQLLSAKEDAIPQEVKEKAIKQMLVNPKVHHQHEVSASMNTSTPLHTLNSTRAKKFSQCVKAETNLVDSAITSHIEKNHKGSEDHVNRAALRSYACEVMGFGETSEGHTKDYYQLDLHEAKDFAAVLKLTASPFFVIEEYNSESDEDVGSSPKIQDSNMEFTHGEVELQLLAQSSVSESELSKQDETELSNKEEGLGVTDPIFTLRTSTGAESNSIVSADGITFTVIDNGNFRDIQLDDLKAIDLSSLEPDQALMIGSNVIKSLKNEDEISKFYHDQIEKIEDSTVSSLLKHKLKNQMLELNHHKDKTFVKKYEWQEGGFNSFNQMLLDVDIYLTGERLEQIDSAPSLDSYMETLHECAFSEHIPREIRETRIGEFASRERILSFNESNPVSILNSAAKTRSSELIRHMAKFAIENVKDSAKSIKSSEDMGTFSKTVLELSMSANLVNYQVLDLRESLQKVWKRFDNKSMTDEGLSLLIEGISDSREVELYSKSKLLTAEHRLTLLEKKHTLGMQISDDEFVNDKELLSVVSPDAALRFATKDKLSKKLMKEVSGKSPDMSIIEDLIRVGADINYIDPADQCTCLMKALINDNHQLVLSLINSKNVDTSIQNSEGDTIFHLALKSGDEKLLQQFMESLPRDAAINLKNVEGFSVLQLMVRYGSLDCCKNLLSYGADYQVLTDDANEKNMLHLATSTGNVEIIKLFLDGEFALAIDSQTATGATPFHLAASLGKPEVLDLIVSKKPNLNTQDKSGFTALHYSIRKASSSLNHILNIEGVDNKVLTTEGDDILTYAVKEGVPLPVQVIIDKGLFDEKQRNVSGMGAIHVAAELGVKAIFKSLLNKFKEPFALTTHGSKYDGLSPVAVAKVNNQDDIVKIAEESITNDLDIDGYDVIFDAEADPNVTKATNSTLDDDPFTTNYDDVMGAVGRDADTYPSLGLETARKGNYSEKPQSKIKIASASKSSKTSPSFVKKYFSFLPFVGKND</sequence>
<evidence type="ECO:0000313" key="5">
    <source>
        <dbReference type="EMBL" id="RJY19237.1"/>
    </source>
</evidence>
<dbReference type="SMART" id="SM00248">
    <property type="entry name" value="ANK"/>
    <property type="match status" value="9"/>
</dbReference>
<evidence type="ECO:0000313" key="6">
    <source>
        <dbReference type="Proteomes" id="UP000273022"/>
    </source>
</evidence>
<organism evidence="5 6">
    <name type="scientific">Parashewanella spongiae</name>
    <dbReference type="NCBI Taxonomy" id="342950"/>
    <lineage>
        <taxon>Bacteria</taxon>
        <taxon>Pseudomonadati</taxon>
        <taxon>Pseudomonadota</taxon>
        <taxon>Gammaproteobacteria</taxon>
        <taxon>Alteromonadales</taxon>
        <taxon>Shewanellaceae</taxon>
        <taxon>Parashewanella</taxon>
    </lineage>
</organism>
<dbReference type="EMBL" id="QYYH01000006">
    <property type="protein sequence ID" value="RJY19237.1"/>
    <property type="molecule type" value="Genomic_DNA"/>
</dbReference>
<evidence type="ECO:0000256" key="4">
    <source>
        <dbReference type="SAM" id="MobiDB-lite"/>
    </source>
</evidence>
<comment type="caution">
    <text evidence="5">The sequence shown here is derived from an EMBL/GenBank/DDBJ whole genome shotgun (WGS) entry which is preliminary data.</text>
</comment>
<keyword evidence="1" id="KW-0677">Repeat</keyword>
<keyword evidence="2 3" id="KW-0040">ANK repeat</keyword>
<evidence type="ECO:0000256" key="1">
    <source>
        <dbReference type="ARBA" id="ARBA00022737"/>
    </source>
</evidence>
<dbReference type="OrthoDB" id="671583at2"/>
<feature type="repeat" description="ANK" evidence="3">
    <location>
        <begin position="812"/>
        <end position="844"/>
    </location>
</feature>
<feature type="compositionally biased region" description="Polar residues" evidence="4">
    <location>
        <begin position="1"/>
        <end position="12"/>
    </location>
</feature>
<dbReference type="InterPro" id="IPR002110">
    <property type="entry name" value="Ankyrin_rpt"/>
</dbReference>
<dbReference type="GO" id="GO:0045944">
    <property type="term" value="P:positive regulation of transcription by RNA polymerase II"/>
    <property type="evidence" value="ECO:0007669"/>
    <property type="project" value="TreeGrafter"/>
</dbReference>
<dbReference type="AlphaFoldDB" id="A0A3A6TSS6"/>
<feature type="repeat" description="ANK" evidence="3">
    <location>
        <begin position="742"/>
        <end position="774"/>
    </location>
</feature>
<dbReference type="SUPFAM" id="SSF48403">
    <property type="entry name" value="Ankyrin repeat"/>
    <property type="match status" value="2"/>
</dbReference>
<dbReference type="InterPro" id="IPR050663">
    <property type="entry name" value="Ankyrin-SOCS_Box"/>
</dbReference>
<dbReference type="PROSITE" id="PS50297">
    <property type="entry name" value="ANK_REP_REGION"/>
    <property type="match status" value="1"/>
</dbReference>
<dbReference type="RefSeq" id="WP_121851954.1">
    <property type="nucleotide sequence ID" value="NZ_CP037952.1"/>
</dbReference>
<feature type="compositionally biased region" description="Polar residues" evidence="4">
    <location>
        <begin position="21"/>
        <end position="32"/>
    </location>
</feature>